<dbReference type="EMBL" id="AP017928">
    <property type="protein sequence ID" value="BBA32475.1"/>
    <property type="molecule type" value="Genomic_DNA"/>
</dbReference>
<dbReference type="InterPro" id="IPR011090">
    <property type="entry name" value="Integr_conj_element_PFL4709"/>
</dbReference>
<dbReference type="InterPro" id="IPR027417">
    <property type="entry name" value="P-loop_NTPase"/>
</dbReference>
<keyword evidence="2" id="KW-1185">Reference proteome</keyword>
<protein>
    <submittedName>
        <fullName evidence="1">Uncharacterized protein</fullName>
    </submittedName>
</protein>
<dbReference type="AlphaFoldDB" id="A0A250KLK0"/>
<evidence type="ECO:0000313" key="2">
    <source>
        <dbReference type="Proteomes" id="UP000266313"/>
    </source>
</evidence>
<organism evidence="1 2">
    <name type="scientific">Methylocaldum marinum</name>
    <dbReference type="NCBI Taxonomy" id="1432792"/>
    <lineage>
        <taxon>Bacteria</taxon>
        <taxon>Pseudomonadati</taxon>
        <taxon>Pseudomonadota</taxon>
        <taxon>Gammaproteobacteria</taxon>
        <taxon>Methylococcales</taxon>
        <taxon>Methylococcaceae</taxon>
        <taxon>Methylocaldum</taxon>
    </lineage>
</organism>
<dbReference type="Pfam" id="PF07511">
    <property type="entry name" value="DUF1525"/>
    <property type="match status" value="1"/>
</dbReference>
<gene>
    <name evidence="1" type="ORF">sS8_0510</name>
</gene>
<accession>A0A250KLK0</accession>
<dbReference type="Gene3D" id="3.40.50.300">
    <property type="entry name" value="P-loop containing nucleotide triphosphate hydrolases"/>
    <property type="match status" value="1"/>
</dbReference>
<reference evidence="1 2" key="1">
    <citation type="submission" date="2016-12" db="EMBL/GenBank/DDBJ databases">
        <title>Genome sequencing of Methylocaldum marinum.</title>
        <authorList>
            <person name="Takeuchi M."/>
            <person name="Kamagata Y."/>
            <person name="Hiraoka S."/>
            <person name="Oshima K."/>
            <person name="Hattori M."/>
            <person name="Iwasaki W."/>
        </authorList>
    </citation>
    <scope>NUCLEOTIDE SEQUENCE [LARGE SCALE GENOMIC DNA]</scope>
    <source>
        <strain evidence="1 2">S8</strain>
    </source>
</reference>
<evidence type="ECO:0000313" key="1">
    <source>
        <dbReference type="EMBL" id="BBA32475.1"/>
    </source>
</evidence>
<proteinExistence type="predicted"/>
<dbReference type="OrthoDB" id="5784688at2"/>
<dbReference type="RefSeq" id="WP_119628261.1">
    <property type="nucleotide sequence ID" value="NZ_AP017928.1"/>
</dbReference>
<dbReference type="Proteomes" id="UP000266313">
    <property type="component" value="Chromosome"/>
</dbReference>
<dbReference type="KEGG" id="mmai:sS8_0510"/>
<name>A0A250KLK0_9GAMM</name>
<sequence length="174" mass="19040">MLTDEAHIVATNPLLAPDVVKISKMWRRYGACLWLATQNLQDFPDAARRMLNMMEWWLTLSAPPVPADIGPAAVEVFTDPSFPASGVETLRNQRIPIDIFDLAAPRRIEAVLSAGLPANEAAALAIARQRLEGQGSRLAAQLETAYEGHARALSYGLARYPAIVFDRGAAVVYR</sequence>